<reference evidence="2" key="1">
    <citation type="journal article" date="2008" name="Nature">
        <title>The amphioxus genome and the evolution of the chordate karyotype.</title>
        <authorList>
            <consortium name="US DOE Joint Genome Institute (JGI-PGF)"/>
            <person name="Putnam N.H."/>
            <person name="Butts T."/>
            <person name="Ferrier D.E.K."/>
            <person name="Furlong R.F."/>
            <person name="Hellsten U."/>
            <person name="Kawashima T."/>
            <person name="Robinson-Rechavi M."/>
            <person name="Shoguchi E."/>
            <person name="Terry A."/>
            <person name="Yu J.-K."/>
            <person name="Benito-Gutierrez E.L."/>
            <person name="Dubchak I."/>
            <person name="Garcia-Fernandez J."/>
            <person name="Gibson-Brown J.J."/>
            <person name="Grigoriev I.V."/>
            <person name="Horton A.C."/>
            <person name="de Jong P.J."/>
            <person name="Jurka J."/>
            <person name="Kapitonov V.V."/>
            <person name="Kohara Y."/>
            <person name="Kuroki Y."/>
            <person name="Lindquist E."/>
            <person name="Lucas S."/>
            <person name="Osoegawa K."/>
            <person name="Pennacchio L.A."/>
            <person name="Salamov A.A."/>
            <person name="Satou Y."/>
            <person name="Sauka-Spengler T."/>
            <person name="Schmutz J."/>
            <person name="Shin-I T."/>
            <person name="Toyoda A."/>
            <person name="Bronner-Fraser M."/>
            <person name="Fujiyama A."/>
            <person name="Holland L.Z."/>
            <person name="Holland P.W.H."/>
            <person name="Satoh N."/>
            <person name="Rokhsar D.S."/>
        </authorList>
    </citation>
    <scope>NUCLEOTIDE SEQUENCE [LARGE SCALE GENOMIC DNA]</scope>
    <source>
        <strain evidence="2">S238N-H82</strain>
        <tissue evidence="2">Testes</tissue>
    </source>
</reference>
<sequence length="106" mass="11647">MKRITGSVCVWTGAWLAVLAAVWAVCRGQEEDESPPPPTEVDEAKHSHVGRTVYWGCVNRTYHITGNRESVPESARDDQSGASNTGLKIYVGCVIENYHVTTDRAT</sequence>
<dbReference type="AlphaFoldDB" id="C3YEM9"/>
<dbReference type="InParanoid" id="C3YEM9"/>
<accession>C3YEM9</accession>
<evidence type="ECO:0000313" key="2">
    <source>
        <dbReference type="EMBL" id="EEN61123.1"/>
    </source>
</evidence>
<keyword evidence="1" id="KW-0732">Signal</keyword>
<name>C3YEM9_BRAFL</name>
<protein>
    <recommendedName>
        <fullName evidence="3">Secreted protein</fullName>
    </recommendedName>
</protein>
<evidence type="ECO:0000256" key="1">
    <source>
        <dbReference type="SAM" id="SignalP"/>
    </source>
</evidence>
<gene>
    <name evidence="2" type="ORF">BRAFLDRAFT_84216</name>
</gene>
<feature type="chain" id="PRO_5002933540" description="Secreted protein" evidence="1">
    <location>
        <begin position="29"/>
        <end position="106"/>
    </location>
</feature>
<feature type="signal peptide" evidence="1">
    <location>
        <begin position="1"/>
        <end position="28"/>
    </location>
</feature>
<dbReference type="EMBL" id="GG666507">
    <property type="protein sequence ID" value="EEN61123.1"/>
    <property type="molecule type" value="Genomic_DNA"/>
</dbReference>
<proteinExistence type="predicted"/>
<organism>
    <name type="scientific">Branchiostoma floridae</name>
    <name type="common">Florida lancelet</name>
    <name type="synonym">Amphioxus</name>
    <dbReference type="NCBI Taxonomy" id="7739"/>
    <lineage>
        <taxon>Eukaryota</taxon>
        <taxon>Metazoa</taxon>
        <taxon>Chordata</taxon>
        <taxon>Cephalochordata</taxon>
        <taxon>Leptocardii</taxon>
        <taxon>Amphioxiformes</taxon>
        <taxon>Branchiostomatidae</taxon>
        <taxon>Branchiostoma</taxon>
    </lineage>
</organism>
<evidence type="ECO:0008006" key="3">
    <source>
        <dbReference type="Google" id="ProtNLM"/>
    </source>
</evidence>